<evidence type="ECO:0000259" key="8">
    <source>
        <dbReference type="PROSITE" id="PS50850"/>
    </source>
</evidence>
<keyword evidence="3" id="KW-1003">Cell membrane</keyword>
<dbReference type="InterPro" id="IPR020846">
    <property type="entry name" value="MFS_dom"/>
</dbReference>
<dbReference type="GO" id="GO:0005886">
    <property type="term" value="C:plasma membrane"/>
    <property type="evidence" value="ECO:0007669"/>
    <property type="project" value="UniProtKB-SubCell"/>
</dbReference>
<evidence type="ECO:0000256" key="4">
    <source>
        <dbReference type="ARBA" id="ARBA00022692"/>
    </source>
</evidence>
<dbReference type="Gene3D" id="1.20.1250.20">
    <property type="entry name" value="MFS general substrate transporter like domains"/>
    <property type="match status" value="1"/>
</dbReference>
<dbReference type="PANTHER" id="PTHR42718">
    <property type="entry name" value="MAJOR FACILITATOR SUPERFAMILY MULTIDRUG TRANSPORTER MFSC"/>
    <property type="match status" value="1"/>
</dbReference>
<gene>
    <name evidence="9" type="ORF">Airi02_051140</name>
</gene>
<evidence type="ECO:0000256" key="7">
    <source>
        <dbReference type="SAM" id="Phobius"/>
    </source>
</evidence>
<feature type="transmembrane region" description="Helical" evidence="7">
    <location>
        <begin position="418"/>
        <end position="438"/>
    </location>
</feature>
<evidence type="ECO:0000256" key="6">
    <source>
        <dbReference type="ARBA" id="ARBA00023136"/>
    </source>
</evidence>
<feature type="transmembrane region" description="Helical" evidence="7">
    <location>
        <begin position="230"/>
        <end position="246"/>
    </location>
</feature>
<keyword evidence="10" id="KW-1185">Reference proteome</keyword>
<evidence type="ECO:0000256" key="5">
    <source>
        <dbReference type="ARBA" id="ARBA00022989"/>
    </source>
</evidence>
<feature type="transmembrane region" description="Helical" evidence="7">
    <location>
        <begin position="86"/>
        <end position="110"/>
    </location>
</feature>
<dbReference type="Pfam" id="PF07690">
    <property type="entry name" value="MFS_1"/>
    <property type="match status" value="1"/>
</dbReference>
<feature type="transmembrane region" description="Helical" evidence="7">
    <location>
        <begin position="148"/>
        <end position="168"/>
    </location>
</feature>
<feature type="transmembrane region" description="Helical" evidence="7">
    <location>
        <begin position="116"/>
        <end position="136"/>
    </location>
</feature>
<feature type="transmembrane region" description="Helical" evidence="7">
    <location>
        <begin position="21"/>
        <end position="45"/>
    </location>
</feature>
<dbReference type="Proteomes" id="UP001165074">
    <property type="component" value="Unassembled WGS sequence"/>
</dbReference>
<comment type="caution">
    <text evidence="9">The sequence shown here is derived from an EMBL/GenBank/DDBJ whole genome shotgun (WGS) entry which is preliminary data.</text>
</comment>
<evidence type="ECO:0000313" key="9">
    <source>
        <dbReference type="EMBL" id="GLY87185.1"/>
    </source>
</evidence>
<comment type="subcellular location">
    <subcellularLocation>
        <location evidence="1">Cell membrane</location>
        <topology evidence="1">Multi-pass membrane protein</topology>
    </subcellularLocation>
</comment>
<feature type="transmembrane region" description="Helical" evidence="7">
    <location>
        <begin position="383"/>
        <end position="406"/>
    </location>
</feature>
<dbReference type="RefSeq" id="WP_285576025.1">
    <property type="nucleotide sequence ID" value="NZ_BSTK01000007.1"/>
</dbReference>
<evidence type="ECO:0000256" key="3">
    <source>
        <dbReference type="ARBA" id="ARBA00022475"/>
    </source>
</evidence>
<keyword evidence="6 7" id="KW-0472">Membrane</keyword>
<keyword evidence="5 7" id="KW-1133">Transmembrane helix</keyword>
<name>A0A9W6W0R8_9ACTN</name>
<feature type="transmembrane region" description="Helical" evidence="7">
    <location>
        <begin position="174"/>
        <end position="195"/>
    </location>
</feature>
<dbReference type="GO" id="GO:0022857">
    <property type="term" value="F:transmembrane transporter activity"/>
    <property type="evidence" value="ECO:0007669"/>
    <property type="project" value="InterPro"/>
</dbReference>
<dbReference type="EMBL" id="BSTK01000007">
    <property type="protein sequence ID" value="GLY87185.1"/>
    <property type="molecule type" value="Genomic_DNA"/>
</dbReference>
<dbReference type="PROSITE" id="PS50850">
    <property type="entry name" value="MFS"/>
    <property type="match status" value="1"/>
</dbReference>
<feature type="transmembrane region" description="Helical" evidence="7">
    <location>
        <begin position="57"/>
        <end position="74"/>
    </location>
</feature>
<dbReference type="PANTHER" id="PTHR42718:SF46">
    <property type="entry name" value="BLR6921 PROTEIN"/>
    <property type="match status" value="1"/>
</dbReference>
<feature type="transmembrane region" description="Helical" evidence="7">
    <location>
        <begin position="267"/>
        <end position="288"/>
    </location>
</feature>
<evidence type="ECO:0000256" key="1">
    <source>
        <dbReference type="ARBA" id="ARBA00004651"/>
    </source>
</evidence>
<reference evidence="9" key="1">
    <citation type="submission" date="2023-03" db="EMBL/GenBank/DDBJ databases">
        <title>Actinoallomurus iriomotensis NBRC 103684.</title>
        <authorList>
            <person name="Ichikawa N."/>
            <person name="Sato H."/>
            <person name="Tonouchi N."/>
        </authorList>
    </citation>
    <scope>NUCLEOTIDE SEQUENCE</scope>
    <source>
        <strain evidence="9">NBRC 103684</strain>
    </source>
</reference>
<feature type="transmembrane region" description="Helical" evidence="7">
    <location>
        <begin position="351"/>
        <end position="371"/>
    </location>
</feature>
<dbReference type="Gene3D" id="1.20.1720.10">
    <property type="entry name" value="Multidrug resistance protein D"/>
    <property type="match status" value="1"/>
</dbReference>
<evidence type="ECO:0000256" key="2">
    <source>
        <dbReference type="ARBA" id="ARBA00022448"/>
    </source>
</evidence>
<dbReference type="AlphaFoldDB" id="A0A9W6W0R8"/>
<dbReference type="SUPFAM" id="SSF103473">
    <property type="entry name" value="MFS general substrate transporter"/>
    <property type="match status" value="1"/>
</dbReference>
<keyword evidence="2" id="KW-0813">Transport</keyword>
<keyword evidence="4 7" id="KW-0812">Transmembrane</keyword>
<dbReference type="InterPro" id="IPR011701">
    <property type="entry name" value="MFS"/>
</dbReference>
<feature type="domain" description="Major facilitator superfamily (MFS) profile" evidence="8">
    <location>
        <begin position="21"/>
        <end position="443"/>
    </location>
</feature>
<sequence>MTSTSASARLNNRTIGLDRAAFALLATIQVTLIASITVITVALPAIQRDLRAGPRDLVLAASAYGSSFGGLLLLGGRLTDLLRPRAVFVAGLAVFGAGSAAAGLAPAFAVLVAARFAQGAGAALAAPAAMALLGDVAPGPGEQAQARAVWGILSSAGATLGTVLSGAVTSWVSWRWLFAGPVVVAALGVAAARRLPSTGADRSGRRLDAPGALLATAGLAALLYGLGSSVLAVLAGLVLLALFGLVERCSPDPLAPLPFLRSRALPLAATALCAAAMASAFYLLALYFQQVRGLSPLRTSLLFLVPAPALAAAGVLAGRLLPRVGVRRLLAAGPLVSAAGLLLLARLGVPYAGLLVFPLGAGVTFAAATVAATEDVPAGQAGLAGGVLGAAMEVGPPVGLTVLVAIANAHSGEAGPGYAVALRVAAAALALTAPLALLRRRTR</sequence>
<evidence type="ECO:0000313" key="10">
    <source>
        <dbReference type="Proteomes" id="UP001165074"/>
    </source>
</evidence>
<feature type="transmembrane region" description="Helical" evidence="7">
    <location>
        <begin position="300"/>
        <end position="321"/>
    </location>
</feature>
<protein>
    <submittedName>
        <fullName evidence="9">MFS transporter</fullName>
    </submittedName>
</protein>
<organism evidence="9 10">
    <name type="scientific">Actinoallomurus iriomotensis</name>
    <dbReference type="NCBI Taxonomy" id="478107"/>
    <lineage>
        <taxon>Bacteria</taxon>
        <taxon>Bacillati</taxon>
        <taxon>Actinomycetota</taxon>
        <taxon>Actinomycetes</taxon>
        <taxon>Streptosporangiales</taxon>
        <taxon>Thermomonosporaceae</taxon>
        <taxon>Actinoallomurus</taxon>
    </lineage>
</organism>
<accession>A0A9W6W0R8</accession>
<dbReference type="InterPro" id="IPR036259">
    <property type="entry name" value="MFS_trans_sf"/>
</dbReference>
<proteinExistence type="predicted"/>